<dbReference type="EMBL" id="MVBM01000002">
    <property type="protein sequence ID" value="OOK79079.1"/>
    <property type="molecule type" value="Genomic_DNA"/>
</dbReference>
<comment type="caution">
    <text evidence="1">The sequence shown here is derived from an EMBL/GenBank/DDBJ whole genome shotgun (WGS) entry which is preliminary data.</text>
</comment>
<reference evidence="1 2" key="1">
    <citation type="submission" date="2017-02" db="EMBL/GenBank/DDBJ databases">
        <title>Complete genome sequences of Mycobacterium kansasii strains isolated from rhesus macaques.</title>
        <authorList>
            <person name="Panda A."/>
            <person name="Nagaraj S."/>
            <person name="Zhao X."/>
            <person name="Tettelin H."/>
            <person name="Detolla L.J."/>
        </authorList>
    </citation>
    <scope>NUCLEOTIDE SEQUENCE [LARGE SCALE GENOMIC DNA]</scope>
    <source>
        <strain evidence="1 2">11-3813</strain>
    </source>
</reference>
<name>A0A1V3XIQ7_MYCKA</name>
<dbReference type="Proteomes" id="UP000189229">
    <property type="component" value="Unassembled WGS sequence"/>
</dbReference>
<dbReference type="AlphaFoldDB" id="A0A1V3XIQ7"/>
<evidence type="ECO:0000313" key="2">
    <source>
        <dbReference type="Proteomes" id="UP000189229"/>
    </source>
</evidence>
<accession>A0A1V3XIQ7</accession>
<protein>
    <submittedName>
        <fullName evidence="1">Uncharacterized protein</fullName>
    </submittedName>
</protein>
<evidence type="ECO:0000313" key="1">
    <source>
        <dbReference type="EMBL" id="OOK79079.1"/>
    </source>
</evidence>
<sequence>MLIKHPRLERVAAQCDSRPAMNPPAGPGQRAALYTHGALCTCGRAQWGGFHRWPDPLVQFAPPAGLFG</sequence>
<proteinExistence type="predicted"/>
<organism evidence="1 2">
    <name type="scientific">Mycobacterium kansasii</name>
    <dbReference type="NCBI Taxonomy" id="1768"/>
    <lineage>
        <taxon>Bacteria</taxon>
        <taxon>Bacillati</taxon>
        <taxon>Actinomycetota</taxon>
        <taxon>Actinomycetes</taxon>
        <taxon>Mycobacteriales</taxon>
        <taxon>Mycobacteriaceae</taxon>
        <taxon>Mycobacterium</taxon>
    </lineage>
</organism>
<gene>
    <name evidence="1" type="ORF">BZL30_2357</name>
</gene>